<dbReference type="EMBL" id="FNJD01000026">
    <property type="protein sequence ID" value="SDP67005.1"/>
    <property type="molecule type" value="Genomic_DNA"/>
</dbReference>
<feature type="region of interest" description="Disordered" evidence="1">
    <location>
        <begin position="202"/>
        <end position="221"/>
    </location>
</feature>
<organism evidence="2 3">
    <name type="scientific">Sulfitobacter litoralis</name>
    <dbReference type="NCBI Taxonomy" id="335975"/>
    <lineage>
        <taxon>Bacteria</taxon>
        <taxon>Pseudomonadati</taxon>
        <taxon>Pseudomonadota</taxon>
        <taxon>Alphaproteobacteria</taxon>
        <taxon>Rhodobacterales</taxon>
        <taxon>Roseobacteraceae</taxon>
        <taxon>Sulfitobacter</taxon>
    </lineage>
</organism>
<dbReference type="RefSeq" id="WP_093734269.1">
    <property type="nucleotide sequence ID" value="NZ_FNJD01000026.1"/>
</dbReference>
<feature type="compositionally biased region" description="Basic residues" evidence="1">
    <location>
        <begin position="210"/>
        <end position="221"/>
    </location>
</feature>
<gene>
    <name evidence="2" type="ORF">SAMN04488512_12631</name>
</gene>
<protein>
    <recommendedName>
        <fullName evidence="4">Tyr recombinase domain-containing protein</fullName>
    </recommendedName>
</protein>
<evidence type="ECO:0000313" key="3">
    <source>
        <dbReference type="Proteomes" id="UP000198646"/>
    </source>
</evidence>
<keyword evidence="3" id="KW-1185">Reference proteome</keyword>
<name>A0ABY0SWD1_9RHOB</name>
<accession>A0ABY0SWD1</accession>
<sequence length="571" mass="64002">MADRIYDTRPREEILALPHFAPFVTAPRIDEIGLRELRTLDAFLVWAERQGVQMPSVEDFLTFSADAASTRKLENLRTALDRIAPEGSVIRQTVRDAIREKRPRSRSCDRRPREEIIAGAHFAPYRDVTELGAVPLEDIRVLDRFLIFAEARRVELPSVTDFLRFAGDAGSSRRLRSLKSALDTILPGNPAVLLTLQAAIRQKSPEKKARPSRPRPAARHRVPHSLLPPEWRQALSAMRAGEDVGGLRPPAESTLKNTEEVLREYAWIMIDAGLPVAITIDGVRRLEAVRTQRSQARSEKAYQGQGDRPATRHTAVQRIRAFAQHLGLDLLLISTLQAHENWLRRALGRVVPLKFAKLDRLPDLAATWALAMRLREESQQATRRQSKLRLLNEATVIALWTLLPLRLADGRLRWGRDISWTGLCYRVDIDTQKADVAISGRLHERLTPFLDALVLQGVAPAYLEVMRTNAIAEQSPLFRDTTGNMLASGQPSKVWAKHMGTGAHISRSRVHTELGKLGLEGVNAALAISAQMDVRSAEFYQGQAVAQARMARGQDMMEGLLDEAEILENMN</sequence>
<evidence type="ECO:0008006" key="4">
    <source>
        <dbReference type="Google" id="ProtNLM"/>
    </source>
</evidence>
<proteinExistence type="predicted"/>
<comment type="caution">
    <text evidence="2">The sequence shown here is derived from an EMBL/GenBank/DDBJ whole genome shotgun (WGS) entry which is preliminary data.</text>
</comment>
<evidence type="ECO:0000256" key="1">
    <source>
        <dbReference type="SAM" id="MobiDB-lite"/>
    </source>
</evidence>
<evidence type="ECO:0000313" key="2">
    <source>
        <dbReference type="EMBL" id="SDP67005.1"/>
    </source>
</evidence>
<reference evidence="2 3" key="1">
    <citation type="submission" date="2016-10" db="EMBL/GenBank/DDBJ databases">
        <authorList>
            <person name="Varghese N."/>
            <person name="Submissions S."/>
        </authorList>
    </citation>
    <scope>NUCLEOTIDE SEQUENCE [LARGE SCALE GENOMIC DNA]</scope>
    <source>
        <strain evidence="2 3">DSM 17584</strain>
    </source>
</reference>
<dbReference type="Proteomes" id="UP000198646">
    <property type="component" value="Unassembled WGS sequence"/>
</dbReference>